<reference evidence="1 2" key="1">
    <citation type="submission" date="2009-02" db="EMBL/GenBank/DDBJ databases">
        <title>Sequencing of the draft genome and assembly of Dethiobacter alkaliphilus AHT 1.</title>
        <authorList>
            <consortium name="US DOE Joint Genome Institute (JGI-PGF)"/>
            <person name="Lucas S."/>
            <person name="Copeland A."/>
            <person name="Lapidus A."/>
            <person name="Glavina del Rio T."/>
            <person name="Dalin E."/>
            <person name="Tice H."/>
            <person name="Bruce D."/>
            <person name="Goodwin L."/>
            <person name="Pitluck S."/>
            <person name="Larimer F."/>
            <person name="Land M.L."/>
            <person name="Hauser L."/>
            <person name="Muyzer G."/>
        </authorList>
    </citation>
    <scope>NUCLEOTIDE SEQUENCE [LARGE SCALE GENOMIC DNA]</scope>
    <source>
        <strain evidence="1 2">AHT 1</strain>
    </source>
</reference>
<accession>C0GDN0</accession>
<sequence>MVKAKQQTKQDAYTTNLLISLLMRFPEIMSINFNMPDDHAKFTFILVGSVKKDDFAGFTALLDESLSAFQELTGESFVLEPKLQRTGKLSLLEVSCCTTSLSLEAIQLLCGVVSGTFAQSLLQDGNTLETIHDEEMVRQEEIIDYLLTHSTGAKKDNLLAFRESGKVFVYDK</sequence>
<dbReference type="OrthoDB" id="2381281at2"/>
<dbReference type="eggNOG" id="ENOG5031J4X">
    <property type="taxonomic scope" value="Bacteria"/>
</dbReference>
<comment type="caution">
    <text evidence="1">The sequence shown here is derived from an EMBL/GenBank/DDBJ whole genome shotgun (WGS) entry which is preliminary data.</text>
</comment>
<dbReference type="RefSeq" id="WP_008514442.1">
    <property type="nucleotide sequence ID" value="NZ_ACJM01000002.1"/>
</dbReference>
<protein>
    <submittedName>
        <fullName evidence="1">Uncharacterized protein</fullName>
    </submittedName>
</protein>
<dbReference type="AlphaFoldDB" id="C0GDN0"/>
<proteinExistence type="predicted"/>
<name>C0GDN0_DETAL</name>
<gene>
    <name evidence="1" type="ORF">DealDRAFT_0443</name>
</gene>
<dbReference type="EMBL" id="ACJM01000002">
    <property type="protein sequence ID" value="EEG78513.1"/>
    <property type="molecule type" value="Genomic_DNA"/>
</dbReference>
<evidence type="ECO:0000313" key="2">
    <source>
        <dbReference type="Proteomes" id="UP000006443"/>
    </source>
</evidence>
<keyword evidence="2" id="KW-1185">Reference proteome</keyword>
<evidence type="ECO:0000313" key="1">
    <source>
        <dbReference type="EMBL" id="EEG78513.1"/>
    </source>
</evidence>
<dbReference type="STRING" id="555088.DealDRAFT_0443"/>
<dbReference type="Proteomes" id="UP000006443">
    <property type="component" value="Unassembled WGS sequence"/>
</dbReference>
<organism evidence="1 2">
    <name type="scientific">Dethiobacter alkaliphilus AHT 1</name>
    <dbReference type="NCBI Taxonomy" id="555088"/>
    <lineage>
        <taxon>Bacteria</taxon>
        <taxon>Bacillati</taxon>
        <taxon>Bacillota</taxon>
        <taxon>Dethiobacteria</taxon>
        <taxon>Dethiobacterales</taxon>
        <taxon>Dethiobacteraceae</taxon>
        <taxon>Dethiobacter</taxon>
    </lineage>
</organism>